<protein>
    <submittedName>
        <fullName evidence="1">Glycosyltransferase family 4 protein</fullName>
    </submittedName>
</protein>
<dbReference type="Proteomes" id="UP000460416">
    <property type="component" value="Unassembled WGS sequence"/>
</dbReference>
<dbReference type="AlphaFoldDB" id="A0A7K1LM21"/>
<gene>
    <name evidence="1" type="ORF">FLP08_04295</name>
</gene>
<comment type="caution">
    <text evidence="1">The sequence shown here is derived from an EMBL/GenBank/DDBJ whole genome shotgun (WGS) entry which is preliminary data.</text>
</comment>
<evidence type="ECO:0000313" key="1">
    <source>
        <dbReference type="EMBL" id="MUP41783.1"/>
    </source>
</evidence>
<dbReference type="RefSeq" id="WP_156274409.1">
    <property type="nucleotide sequence ID" value="NZ_BAABGI010000001.1"/>
</dbReference>
<keyword evidence="2" id="KW-1185">Reference proteome</keyword>
<proteinExistence type="predicted"/>
<dbReference type="GO" id="GO:0016740">
    <property type="term" value="F:transferase activity"/>
    <property type="evidence" value="ECO:0007669"/>
    <property type="project" value="UniProtKB-KW"/>
</dbReference>
<dbReference type="SUPFAM" id="SSF53756">
    <property type="entry name" value="UDP-Glycosyltransferase/glycogen phosphorylase"/>
    <property type="match status" value="1"/>
</dbReference>
<keyword evidence="1" id="KW-0808">Transferase</keyword>
<dbReference type="OrthoDB" id="977218at2"/>
<accession>A0A7K1LM21</accession>
<name>A0A7K1LM21_9FLAO</name>
<organism evidence="1 2">
    <name type="scientific">Christiangramia aestuarii</name>
    <dbReference type="NCBI Taxonomy" id="1028746"/>
    <lineage>
        <taxon>Bacteria</taxon>
        <taxon>Pseudomonadati</taxon>
        <taxon>Bacteroidota</taxon>
        <taxon>Flavobacteriia</taxon>
        <taxon>Flavobacteriales</taxon>
        <taxon>Flavobacteriaceae</taxon>
        <taxon>Christiangramia</taxon>
    </lineage>
</organism>
<dbReference type="EMBL" id="VJVW01000002">
    <property type="protein sequence ID" value="MUP41783.1"/>
    <property type="molecule type" value="Genomic_DNA"/>
</dbReference>
<sequence length="416" mass="48246">MQNSPFKKILIVVESIDLENSSGAKGRVALIKNLNQAGFELLVYHYSRKDIFIEGIKCISIKEKRRGFLFYLSRIERYIRYLFKIKLNPEIEKRIGFSFTLLNDRDSIIAGLKEEKTFEPDWVLTLSQGGSFRPHHALLQIPRWHSKWIAYIHDPYPMHWYPKPYTWKESGYRIKQNFMEGVADKCTYAAFPSLLLKEWMGSHYKAFSKKGVVIPHQIDKGIQKTKSSYINLKASEFTILHAGNFLQARQPFGLIEGFKKFAGKYPRAKAKLIHIGPADHYREYLEKESEDNASIQVKCENIAFSEVSWLQENTSVNVIIEAKAEFSPFLPGKFPHVISSGKPILLLGPPKSEARRILGEDYPFWSEIDDENRISGIIEKLYLDFENGTLDMKYDKVERYLSPEKLTEIFADLNKE</sequence>
<reference evidence="1 2" key="1">
    <citation type="submission" date="2019-07" db="EMBL/GenBank/DDBJ databases">
        <title>Gramella aestuarii sp. nov., isolated from a tidal flat, and emended description of Gramella echinicola.</title>
        <authorList>
            <person name="Liu L."/>
        </authorList>
    </citation>
    <scope>NUCLEOTIDE SEQUENCE [LARGE SCALE GENOMIC DNA]</scope>
    <source>
        <strain evidence="1 2">BS12</strain>
    </source>
</reference>
<evidence type="ECO:0000313" key="2">
    <source>
        <dbReference type="Proteomes" id="UP000460416"/>
    </source>
</evidence>